<dbReference type="Pfam" id="PF06429">
    <property type="entry name" value="Flg_bbr_C"/>
    <property type="match status" value="1"/>
</dbReference>
<dbReference type="InterPro" id="IPR020013">
    <property type="entry name" value="Flagellar_FlgE/F/G"/>
</dbReference>
<keyword evidence="3 4" id="KW-0975">Bacterial flagellum</keyword>
<dbReference type="InterPro" id="IPR010930">
    <property type="entry name" value="Flg_bb/hook_C_dom"/>
</dbReference>
<dbReference type="GO" id="GO:0009425">
    <property type="term" value="C:bacterial-type flagellum basal body"/>
    <property type="evidence" value="ECO:0007669"/>
    <property type="project" value="UniProtKB-SubCell"/>
</dbReference>
<dbReference type="PANTHER" id="PTHR30435">
    <property type="entry name" value="FLAGELLAR PROTEIN"/>
    <property type="match status" value="1"/>
</dbReference>
<dbReference type="Gene3D" id="2.60.98.20">
    <property type="entry name" value="Flagellar hook protein FlgE"/>
    <property type="match status" value="1"/>
</dbReference>
<name>A0A2M8AW42_9BACT</name>
<comment type="caution">
    <text evidence="6">The sequence shown here is derived from an EMBL/GenBank/DDBJ whole genome shotgun (WGS) entry which is preliminary data.</text>
</comment>
<evidence type="ECO:0000313" key="7">
    <source>
        <dbReference type="Proteomes" id="UP000231366"/>
    </source>
</evidence>
<feature type="domain" description="Flagellar basal-body/hook protein C-terminal" evidence="5">
    <location>
        <begin position="1024"/>
        <end position="1066"/>
    </location>
</feature>
<proteinExistence type="inferred from homology"/>
<evidence type="ECO:0000256" key="1">
    <source>
        <dbReference type="ARBA" id="ARBA00004117"/>
    </source>
</evidence>
<protein>
    <recommendedName>
        <fullName evidence="4">Flagellar hook protein FlgE</fullName>
    </recommendedName>
</protein>
<evidence type="ECO:0000313" key="6">
    <source>
        <dbReference type="EMBL" id="PJB30143.1"/>
    </source>
</evidence>
<reference evidence="7" key="1">
    <citation type="submission" date="2017-09" db="EMBL/GenBank/DDBJ databases">
        <title>Depth-based differentiation of microbial function through sediment-hosted aquifers and enrichment of novel symbionts in the deep terrestrial subsurface.</title>
        <authorList>
            <person name="Probst A.J."/>
            <person name="Ladd B."/>
            <person name="Jarett J.K."/>
            <person name="Geller-Mcgrath D.E."/>
            <person name="Sieber C.M.K."/>
            <person name="Emerson J.B."/>
            <person name="Anantharaman K."/>
            <person name="Thomas B.C."/>
            <person name="Malmstrom R."/>
            <person name="Stieglmeier M."/>
            <person name="Klingl A."/>
            <person name="Woyke T."/>
            <person name="Ryan C.M."/>
            <person name="Banfield J.F."/>
        </authorList>
    </citation>
    <scope>NUCLEOTIDE SEQUENCE [LARGE SCALE GENOMIC DNA]</scope>
</reference>
<dbReference type="GO" id="GO:0009424">
    <property type="term" value="C:bacterial-type flagellum hook"/>
    <property type="evidence" value="ECO:0007669"/>
    <property type="project" value="TreeGrafter"/>
</dbReference>
<dbReference type="PANTHER" id="PTHR30435:SF1">
    <property type="entry name" value="FLAGELLAR HOOK PROTEIN FLGE"/>
    <property type="match status" value="1"/>
</dbReference>
<dbReference type="AlphaFoldDB" id="A0A2M8AW42"/>
<dbReference type="GO" id="GO:0071978">
    <property type="term" value="P:bacterial-type flagellum-dependent swarming motility"/>
    <property type="evidence" value="ECO:0007669"/>
    <property type="project" value="TreeGrafter"/>
</dbReference>
<sequence>MTNSTILATQGKWNPDLGGTETTVYYFDDNGGDARFGKSKNGLDRIVFSTAFLTATLSAPQAVITVDYNRNGFNMHNSTVDPASLKIKQNGAETPASLWRFNDNQGIGGSDQITFYSAASKDEVVINNINTSAGFAKAGFNWNAPIIGTSEVWSTSALSSQVHFKWNGGSWTSGSLSSYDSVGQFMSSVKQGTGNKVTLEYDPRTDRFTLSNAVAISAYQTTATGFFSLAKLKGEGSQGSADGTTFLDYSWVSFDAGENPVSRDEVVANQLDTRQTFARAGFNNGGPAGSSLITFSWLAINPDTNLLESFVWTSLTMSTFTTVDSFINDVNDAVEEGSGTNRPLPVILRYDPILDKFTMVNTNLPDYFVRVQQDNVNGFLTKAKLLTDTLGAKEIPHSIISSNDVVTADYYANKGTNAKGILELDADKKVINNFVDTEAAPVVMSTAKIMGSADGINMAGGWGQFSKGVVDGTISITTKLGTYTSRQINSANYATVFDLFQEINTSNAKVHITYHSDTDRISIATVGDGDEIILEETGLMPLFSTFKITTGKVVGGNNNVVMDLGTERPAPSDGWQETTGLYGTGNDYFRVNIAPNEIKNDKIGEGGKGMRGTQILDEIHRNAQTTINILNADVDEDTITVYDINAGVIPKGKPIKLDGVYWKFSDNTGPGSRDQIKLIDSEVGDFYVSYTRLNAFDLAHPDVDRTTLAVKIDGRILAKDEYTFLDGSGTNGLDKILIQSQTNEKSPGNIGAGDITVDYRLTTPQAVDFFISNGNNGPEAISFTPNSSLTQYERGGNAYKADSGDKAEAILKEKGNREYTISTDLFDAYGVSYKTDMIFEKLSENKWLWTVMNPVEKEKVAGYGLLMFKGDGTFDSENSQVFGSPSDPGLIGGKFKGIYFDAPIMATPPESGGAPPSERGVNTTMINVDFDLLQHTLNDIKITDKDGAKMGKLDESKTMIDNNGQIIASYDNGQTLTIGQIALAQFANPSGMAKYDGTLFGETVNSGSAQIGKPGSGGRGMLKTGHLEGSNVDLIKEFADMIIAQRAFQANGKTVTTADQIFQDIIGIKR</sequence>
<comment type="function">
    <text evidence="4">A flexible structure which links the flagellar filament to the drive apparatus in the basal body.</text>
</comment>
<dbReference type="InterPro" id="IPR037058">
    <property type="entry name" value="Falgellar_hook_FlgE_sf"/>
</dbReference>
<dbReference type="SUPFAM" id="SSF117143">
    <property type="entry name" value="Flagellar hook protein flgE"/>
    <property type="match status" value="1"/>
</dbReference>
<dbReference type="InterPro" id="IPR037925">
    <property type="entry name" value="FlgE/F/G-like"/>
</dbReference>
<evidence type="ECO:0000259" key="5">
    <source>
        <dbReference type="Pfam" id="PF06429"/>
    </source>
</evidence>
<comment type="similarity">
    <text evidence="2 4">Belongs to the flagella basal body rod proteins family.</text>
</comment>
<accession>A0A2M8AW42</accession>
<dbReference type="GO" id="GO:0005829">
    <property type="term" value="C:cytosol"/>
    <property type="evidence" value="ECO:0007669"/>
    <property type="project" value="TreeGrafter"/>
</dbReference>
<dbReference type="EMBL" id="PFUI01000054">
    <property type="protein sequence ID" value="PJB30143.1"/>
    <property type="molecule type" value="Genomic_DNA"/>
</dbReference>
<dbReference type="Proteomes" id="UP000231366">
    <property type="component" value="Unassembled WGS sequence"/>
</dbReference>
<evidence type="ECO:0000256" key="4">
    <source>
        <dbReference type="RuleBase" id="RU362116"/>
    </source>
</evidence>
<dbReference type="NCBIfam" id="TIGR03506">
    <property type="entry name" value="FlgEFG_subfam"/>
    <property type="match status" value="1"/>
</dbReference>
<evidence type="ECO:0000256" key="3">
    <source>
        <dbReference type="ARBA" id="ARBA00023143"/>
    </source>
</evidence>
<evidence type="ECO:0000256" key="2">
    <source>
        <dbReference type="ARBA" id="ARBA00009677"/>
    </source>
</evidence>
<organism evidence="6 7">
    <name type="scientific">Candidatus Desantisbacteria bacterium CG_4_9_14_3_um_filter_40_11</name>
    <dbReference type="NCBI Taxonomy" id="1974546"/>
    <lineage>
        <taxon>Bacteria</taxon>
        <taxon>Candidatus Desantisiibacteriota</taxon>
    </lineage>
</organism>
<comment type="subcellular location">
    <subcellularLocation>
        <location evidence="1 4">Bacterial flagellum basal body</location>
    </subcellularLocation>
</comment>
<gene>
    <name evidence="6" type="ORF">CO110_02090</name>
</gene>